<dbReference type="Proteomes" id="UP000290560">
    <property type="component" value="Unassembled WGS sequence"/>
</dbReference>
<organism evidence="2">
    <name type="scientific">Ensete ventricosum</name>
    <name type="common">Abyssinian banana</name>
    <name type="synonym">Musa ensete</name>
    <dbReference type="NCBI Taxonomy" id="4639"/>
    <lineage>
        <taxon>Eukaryota</taxon>
        <taxon>Viridiplantae</taxon>
        <taxon>Streptophyta</taxon>
        <taxon>Embryophyta</taxon>
        <taxon>Tracheophyta</taxon>
        <taxon>Spermatophyta</taxon>
        <taxon>Magnoliopsida</taxon>
        <taxon>Liliopsida</taxon>
        <taxon>Zingiberales</taxon>
        <taxon>Musaceae</taxon>
        <taxon>Ensete</taxon>
    </lineage>
</organism>
<sequence length="179" mass="18404">MLVSIVPLYSVSLKVDCSDVHHGSLRGLVIMEVAFGARKPSHRVSIFPSGMSTHMSLYYYWVNGMNRLAKVGATCGEGLPHACCLHAEVAGHSQAPYKGQSPARAASRKGRPPVGRPATASPQGRPPVASPQGPAGSGQPARGCRPRTALPPVGEAAPAAGVAAPWQGAVGRKGQSSPA</sequence>
<feature type="region of interest" description="Disordered" evidence="1">
    <location>
        <begin position="95"/>
        <end position="179"/>
    </location>
</feature>
<gene>
    <name evidence="2" type="ORF">BHM03_00003406</name>
</gene>
<evidence type="ECO:0000256" key="1">
    <source>
        <dbReference type="SAM" id="MobiDB-lite"/>
    </source>
</evidence>
<name>A0A445MA18_ENSVE</name>
<protein>
    <submittedName>
        <fullName evidence="2">Uncharacterized protein</fullName>
    </submittedName>
</protein>
<dbReference type="AlphaFoldDB" id="A0A445MA18"/>
<evidence type="ECO:0000313" key="2">
    <source>
        <dbReference type="EMBL" id="RZR71079.1"/>
    </source>
</evidence>
<feature type="compositionally biased region" description="Low complexity" evidence="1">
    <location>
        <begin position="150"/>
        <end position="170"/>
    </location>
</feature>
<proteinExistence type="predicted"/>
<accession>A0A445MA18</accession>
<reference evidence="2" key="1">
    <citation type="journal article" date="2018" name="Data Brief">
        <title>Genome sequence data from 17 accessions of Ensete ventricosum, a staple food crop for millions in Ethiopia.</title>
        <authorList>
            <person name="Yemataw Z."/>
            <person name="Muzemil S."/>
            <person name="Ambachew D."/>
            <person name="Tripathi L."/>
            <person name="Tesfaye K."/>
            <person name="Chala A."/>
            <person name="Farbos A."/>
            <person name="O'Neill P."/>
            <person name="Moore K."/>
            <person name="Grant M."/>
            <person name="Studholme D.J."/>
        </authorList>
    </citation>
    <scope>NUCLEOTIDE SEQUENCE [LARGE SCALE GENOMIC DNA]</scope>
    <source>
        <tissue evidence="2">Leaf</tissue>
    </source>
</reference>
<dbReference type="EMBL" id="KV875488">
    <property type="protein sequence ID" value="RZR71079.1"/>
    <property type="molecule type" value="Genomic_DNA"/>
</dbReference>